<proteinExistence type="predicted"/>
<dbReference type="InterPro" id="IPR004653">
    <property type="entry name" value="DusA"/>
</dbReference>
<evidence type="ECO:0000256" key="1">
    <source>
        <dbReference type="ARBA" id="ARBA00001917"/>
    </source>
</evidence>
<evidence type="ECO:0000256" key="3">
    <source>
        <dbReference type="ARBA" id="ARBA00022630"/>
    </source>
</evidence>
<dbReference type="InterPro" id="IPR035587">
    <property type="entry name" value="DUS-like_FMN-bd"/>
</dbReference>
<dbReference type="GO" id="GO:0050660">
    <property type="term" value="F:flavin adenine dinucleotide binding"/>
    <property type="evidence" value="ECO:0007669"/>
    <property type="project" value="InterPro"/>
</dbReference>
<dbReference type="GO" id="GO:0000049">
    <property type="term" value="F:tRNA binding"/>
    <property type="evidence" value="ECO:0007669"/>
    <property type="project" value="UniProtKB-KW"/>
</dbReference>
<dbReference type="PANTHER" id="PTHR42907">
    <property type="entry name" value="FMN-LINKED OXIDOREDUCTASES SUPERFAMILY PROTEIN"/>
    <property type="match status" value="1"/>
</dbReference>
<evidence type="ECO:0000259" key="9">
    <source>
        <dbReference type="Pfam" id="PF01207"/>
    </source>
</evidence>
<evidence type="ECO:0000256" key="8">
    <source>
        <dbReference type="ARBA" id="ARBA00023002"/>
    </source>
</evidence>
<accession>A0A7I8LEA7</accession>
<dbReference type="Gene3D" id="3.20.20.70">
    <property type="entry name" value="Aldolase class I"/>
    <property type="match status" value="1"/>
</dbReference>
<keyword evidence="8" id="KW-0560">Oxidoreductase</keyword>
<keyword evidence="3" id="KW-0285">Flavoprotein</keyword>
<dbReference type="InterPro" id="IPR013785">
    <property type="entry name" value="Aldolase_TIM"/>
</dbReference>
<dbReference type="CDD" id="cd02801">
    <property type="entry name" value="DUS_like_FMN"/>
    <property type="match status" value="1"/>
</dbReference>
<dbReference type="Gene3D" id="1.20.120.1460">
    <property type="match status" value="1"/>
</dbReference>
<dbReference type="InterPro" id="IPR018517">
    <property type="entry name" value="tRNA_hU_synthase_CS"/>
</dbReference>
<dbReference type="PROSITE" id="PS01136">
    <property type="entry name" value="UPF0034"/>
    <property type="match status" value="1"/>
</dbReference>
<feature type="domain" description="DUS-like FMN-binding" evidence="9">
    <location>
        <begin position="72"/>
        <end position="381"/>
    </location>
</feature>
<dbReference type="OrthoDB" id="10262250at2759"/>
<dbReference type="EMBL" id="LR746277">
    <property type="protein sequence ID" value="CAA7407625.1"/>
    <property type="molecule type" value="Genomic_DNA"/>
</dbReference>
<comment type="cofactor">
    <cofactor evidence="1">
        <name>FMN</name>
        <dbReference type="ChEBI" id="CHEBI:58210"/>
    </cofactor>
</comment>
<evidence type="ECO:0000256" key="7">
    <source>
        <dbReference type="ARBA" id="ARBA00022884"/>
    </source>
</evidence>
<protein>
    <recommendedName>
        <fullName evidence="9">DUS-like FMN-binding domain-containing protein</fullName>
    </recommendedName>
</protein>
<dbReference type="SUPFAM" id="SSF51395">
    <property type="entry name" value="FMN-linked oxidoreductases"/>
    <property type="match status" value="1"/>
</dbReference>
<keyword evidence="11" id="KW-1185">Reference proteome</keyword>
<dbReference type="GO" id="GO:0017150">
    <property type="term" value="F:tRNA dihydrouridine synthase activity"/>
    <property type="evidence" value="ECO:0007669"/>
    <property type="project" value="InterPro"/>
</dbReference>
<keyword evidence="7" id="KW-0694">RNA-binding</keyword>
<dbReference type="AlphaFoldDB" id="A0A7I8LEA7"/>
<evidence type="ECO:0000256" key="4">
    <source>
        <dbReference type="ARBA" id="ARBA00022643"/>
    </source>
</evidence>
<name>A0A7I8LEA7_SPIIN</name>
<keyword evidence="4" id="KW-0288">FMN</keyword>
<dbReference type="Pfam" id="PF01207">
    <property type="entry name" value="Dus"/>
    <property type="match status" value="1"/>
</dbReference>
<dbReference type="PANTHER" id="PTHR42907:SF1">
    <property type="entry name" value="FMN-LINKED OXIDOREDUCTASES SUPERFAMILY PROTEIN"/>
    <property type="match status" value="1"/>
</dbReference>
<evidence type="ECO:0000256" key="5">
    <source>
        <dbReference type="ARBA" id="ARBA00022694"/>
    </source>
</evidence>
<reference evidence="10" key="1">
    <citation type="submission" date="2020-02" db="EMBL/GenBank/DDBJ databases">
        <authorList>
            <person name="Scholz U."/>
            <person name="Mascher M."/>
            <person name="Fiebig A."/>
        </authorList>
    </citation>
    <scope>NUCLEOTIDE SEQUENCE</scope>
</reference>
<keyword evidence="6" id="KW-0521">NADP</keyword>
<evidence type="ECO:0000313" key="11">
    <source>
        <dbReference type="Proteomes" id="UP000663760"/>
    </source>
</evidence>
<keyword evidence="2" id="KW-0820">tRNA-binding</keyword>
<evidence type="ECO:0000256" key="2">
    <source>
        <dbReference type="ARBA" id="ARBA00022555"/>
    </source>
</evidence>
<evidence type="ECO:0000256" key="6">
    <source>
        <dbReference type="ARBA" id="ARBA00022857"/>
    </source>
</evidence>
<evidence type="ECO:0000313" key="10">
    <source>
        <dbReference type="EMBL" id="CAA7407625.1"/>
    </source>
</evidence>
<dbReference type="Proteomes" id="UP000663760">
    <property type="component" value="Chromosome 14"/>
</dbReference>
<sequence length="435" mass="47304">MRTAVHGRLALLPPAALHAKGLGAPSTSVFVHGIRSRTRGVCSCCCSGNSGDGKSGPPTPAPRQYLPPWFSVAPMMDWTDNHFRTLARLLSKHAWLYTEMVVAETIVHQKDNLDRFLAFPPEQHPIVLQIGGSNLESLSKAAALANSYCFDEINLNCGCPSSKVAGHGCFGARLMLDPKFVGKAMSAISSNCDVPVSVKCRIGVDDHDSYSDLCDFIYTVASSSPTRHFIIHARKALLNGLSPADNRKIPPLKYEYYFALLRDFPELKFTLNGGITCMNQVNAARKQGANRVMIGRAAYNSPWITLGQVDAAVYGTPHSGLSRRQVLEKYQVYGDAVLGIDGPNKPRIRQIVKPLLNLFHSEPGNGLWKRKADTALRHCSTIQSFLEETLDALPDAVLDSTVATTLPDSTATFANVDGSLVAPFGQKQEHLVACS</sequence>
<dbReference type="NCBIfam" id="NF008774">
    <property type="entry name" value="PRK11815.1"/>
    <property type="match status" value="1"/>
</dbReference>
<keyword evidence="5" id="KW-0819">tRNA processing</keyword>
<organism evidence="10 11">
    <name type="scientific">Spirodela intermedia</name>
    <name type="common">Intermediate duckweed</name>
    <dbReference type="NCBI Taxonomy" id="51605"/>
    <lineage>
        <taxon>Eukaryota</taxon>
        <taxon>Viridiplantae</taxon>
        <taxon>Streptophyta</taxon>
        <taxon>Embryophyta</taxon>
        <taxon>Tracheophyta</taxon>
        <taxon>Spermatophyta</taxon>
        <taxon>Magnoliopsida</taxon>
        <taxon>Liliopsida</taxon>
        <taxon>Araceae</taxon>
        <taxon>Lemnoideae</taxon>
        <taxon>Spirodela</taxon>
    </lineage>
</organism>
<gene>
    <name evidence="10" type="ORF">SI8410_14018303</name>
</gene>